<reference evidence="8" key="1">
    <citation type="submission" date="2017-09" db="EMBL/GenBank/DDBJ databases">
        <authorList>
            <person name="Varghese N."/>
            <person name="Submissions S."/>
        </authorList>
    </citation>
    <scope>NUCLEOTIDE SEQUENCE [LARGE SCALE GENOMIC DNA]</scope>
    <source>
        <strain evidence="8">C7</strain>
    </source>
</reference>
<dbReference type="Proteomes" id="UP000220034">
    <property type="component" value="Unassembled WGS sequence"/>
</dbReference>
<accession>A0A2C9CUP2</accession>
<gene>
    <name evidence="7" type="ORF">SAMN06273572_106128</name>
</gene>
<dbReference type="InterPro" id="IPR050953">
    <property type="entry name" value="N4_N6_ade-DNA_methylase"/>
</dbReference>
<dbReference type="Pfam" id="PF07669">
    <property type="entry name" value="Eco57I"/>
    <property type="match status" value="1"/>
</dbReference>
<dbReference type="InterPro" id="IPR011639">
    <property type="entry name" value="MethylTrfase_TaqI-like_dom"/>
</dbReference>
<keyword evidence="4" id="KW-0949">S-adenosyl-L-methionine</keyword>
<evidence type="ECO:0000259" key="6">
    <source>
        <dbReference type="Pfam" id="PF07669"/>
    </source>
</evidence>
<evidence type="ECO:0000256" key="4">
    <source>
        <dbReference type="ARBA" id="ARBA00022691"/>
    </source>
</evidence>
<evidence type="ECO:0000313" key="8">
    <source>
        <dbReference type="Proteomes" id="UP000220034"/>
    </source>
</evidence>
<dbReference type="RefSeq" id="WP_097931056.1">
    <property type="nucleotide sequence ID" value="NZ_OCTN01000006.1"/>
</dbReference>
<dbReference type="GO" id="GO:0032259">
    <property type="term" value="P:methylation"/>
    <property type="evidence" value="ECO:0007669"/>
    <property type="project" value="UniProtKB-KW"/>
</dbReference>
<protein>
    <recommendedName>
        <fullName evidence="1">site-specific DNA-methyltransferase (adenine-specific)</fullName>
        <ecNumber evidence="1">2.1.1.72</ecNumber>
    </recommendedName>
</protein>
<evidence type="ECO:0000313" key="7">
    <source>
        <dbReference type="EMBL" id="SOH94977.1"/>
    </source>
</evidence>
<organism evidence="7 8">
    <name type="scientific">Pontivivens marinum</name>
    <dbReference type="NCBI Taxonomy" id="1690039"/>
    <lineage>
        <taxon>Bacteria</taxon>
        <taxon>Pseudomonadati</taxon>
        <taxon>Pseudomonadota</taxon>
        <taxon>Alphaproteobacteria</taxon>
        <taxon>Rhodobacterales</taxon>
        <taxon>Paracoccaceae</taxon>
        <taxon>Pontivivens</taxon>
    </lineage>
</organism>
<keyword evidence="2" id="KW-0489">Methyltransferase</keyword>
<sequence>MTTQLSIRPQFEGFCPITEAVEQLASESSLEERGAIYTKREVVDFILDLVGYEADKPLTRYRILEPSFGDGDFIHPIVDRLLAAAQRESGGLTVKRLKPALRAVELHHATYLKHRASLADKLQEVGFSAAEAKELVTAWLIQGDFLLYDFDHKFTHVVGNPPYIRQEVIPDILMAEYRLRYETIFDRADIYIPFIEKSLSALEQSGRLSFICADRWMKNRYGRKLREMVSRDYALSIYVDMVNTPAFHSDVTAYPAITVIERSKENRTRVFAQPEIDRDALRLLSRDLTAHELSKNSVVHEIRDVAVGAEPWVLSGFDELALVRRIEAKFPKLEATGCKVGIGVATGADKAFIGDFEGLDVEPSRKLPLVMTKDILTGEVQWQGRGVINPFGDDGKLVRLEDYPRLAQYLKERRDVIAGRHVATKAPANWYRTIDRIHPAITGQEKLLIPDIKGDAAIVYEPGNLYPHHNLYFITSSTWDVRALQTVMKSGIARLFVSLYSTKMRGGFLRFQAQYLRRICLPSWDTVSDELRATLKILSETDDLVARNVAVAELYGLSSVDMRLVEGSAVA</sequence>
<evidence type="ECO:0000256" key="5">
    <source>
        <dbReference type="ARBA" id="ARBA00047942"/>
    </source>
</evidence>
<dbReference type="PROSITE" id="PS00092">
    <property type="entry name" value="N6_MTASE"/>
    <property type="match status" value="1"/>
</dbReference>
<dbReference type="PRINTS" id="PR00507">
    <property type="entry name" value="N12N6MTFRASE"/>
</dbReference>
<feature type="domain" description="Type II methyltransferase M.TaqI-like" evidence="6">
    <location>
        <begin position="142"/>
        <end position="245"/>
    </location>
</feature>
<dbReference type="PANTHER" id="PTHR33841:SF1">
    <property type="entry name" value="DNA METHYLTRANSFERASE A"/>
    <property type="match status" value="1"/>
</dbReference>
<evidence type="ECO:0000256" key="1">
    <source>
        <dbReference type="ARBA" id="ARBA00011900"/>
    </source>
</evidence>
<dbReference type="InterPro" id="IPR029063">
    <property type="entry name" value="SAM-dependent_MTases_sf"/>
</dbReference>
<dbReference type="InterPro" id="IPR002052">
    <property type="entry name" value="DNA_methylase_N6_adenine_CS"/>
</dbReference>
<keyword evidence="8" id="KW-1185">Reference proteome</keyword>
<dbReference type="REBASE" id="259084">
    <property type="entry name" value="M.MmaC7VORF106128P"/>
</dbReference>
<dbReference type="GO" id="GO:0003676">
    <property type="term" value="F:nucleic acid binding"/>
    <property type="evidence" value="ECO:0007669"/>
    <property type="project" value="InterPro"/>
</dbReference>
<dbReference type="PANTHER" id="PTHR33841">
    <property type="entry name" value="DNA METHYLTRANSFERASE YEEA-RELATED"/>
    <property type="match status" value="1"/>
</dbReference>
<name>A0A2C9CUP2_9RHOB</name>
<dbReference type="SUPFAM" id="SSF53335">
    <property type="entry name" value="S-adenosyl-L-methionine-dependent methyltransferases"/>
    <property type="match status" value="1"/>
</dbReference>
<dbReference type="GO" id="GO:0009007">
    <property type="term" value="F:site-specific DNA-methyltransferase (adenine-specific) activity"/>
    <property type="evidence" value="ECO:0007669"/>
    <property type="project" value="UniProtKB-EC"/>
</dbReference>
<dbReference type="AlphaFoldDB" id="A0A2C9CUP2"/>
<proteinExistence type="predicted"/>
<evidence type="ECO:0000256" key="3">
    <source>
        <dbReference type="ARBA" id="ARBA00022679"/>
    </source>
</evidence>
<keyword evidence="3" id="KW-0808">Transferase</keyword>
<dbReference type="Gene3D" id="3.40.50.150">
    <property type="entry name" value="Vaccinia Virus protein VP39"/>
    <property type="match status" value="1"/>
</dbReference>
<dbReference type="EMBL" id="OCTN01000006">
    <property type="protein sequence ID" value="SOH94977.1"/>
    <property type="molecule type" value="Genomic_DNA"/>
</dbReference>
<comment type="catalytic activity">
    <reaction evidence="5">
        <text>a 2'-deoxyadenosine in DNA + S-adenosyl-L-methionine = an N(6)-methyl-2'-deoxyadenosine in DNA + S-adenosyl-L-homocysteine + H(+)</text>
        <dbReference type="Rhea" id="RHEA:15197"/>
        <dbReference type="Rhea" id="RHEA-COMP:12418"/>
        <dbReference type="Rhea" id="RHEA-COMP:12419"/>
        <dbReference type="ChEBI" id="CHEBI:15378"/>
        <dbReference type="ChEBI" id="CHEBI:57856"/>
        <dbReference type="ChEBI" id="CHEBI:59789"/>
        <dbReference type="ChEBI" id="CHEBI:90615"/>
        <dbReference type="ChEBI" id="CHEBI:90616"/>
        <dbReference type="EC" id="2.1.1.72"/>
    </reaction>
</comment>
<dbReference type="EC" id="2.1.1.72" evidence="1"/>
<dbReference type="OrthoDB" id="9806213at2"/>
<dbReference type="GO" id="GO:0006304">
    <property type="term" value="P:DNA modification"/>
    <property type="evidence" value="ECO:0007669"/>
    <property type="project" value="InterPro"/>
</dbReference>
<evidence type="ECO:0000256" key="2">
    <source>
        <dbReference type="ARBA" id="ARBA00022603"/>
    </source>
</evidence>